<evidence type="ECO:0000313" key="1">
    <source>
        <dbReference type="EMBL" id="CCA17645.1"/>
    </source>
</evidence>
<protein>
    <submittedName>
        <fullName evidence="1">Uncharacterized protein AlNc14C38G3304</fullName>
    </submittedName>
</protein>
<proteinExistence type="predicted"/>
<dbReference type="PANTHER" id="PTHR28670:SF1">
    <property type="entry name" value="UV-STIMULATED SCAFFOLD PROTEIN A"/>
    <property type="match status" value="1"/>
</dbReference>
<dbReference type="AlphaFoldDB" id="F0W933"/>
<dbReference type="HOGENOM" id="CLU_043896_0_0_1"/>
<name>F0W933_9STRA</name>
<accession>F0W933</accession>
<dbReference type="GO" id="GO:0005694">
    <property type="term" value="C:chromosome"/>
    <property type="evidence" value="ECO:0007669"/>
    <property type="project" value="TreeGrafter"/>
</dbReference>
<gene>
    <name evidence="1" type="primary">AlNc14C38G3304</name>
    <name evidence="1" type="ORF">ALNC14_037880</name>
</gene>
<dbReference type="EMBL" id="FR824083">
    <property type="protein sequence ID" value="CCA17645.1"/>
    <property type="molecule type" value="Genomic_DNA"/>
</dbReference>
<organism evidence="1">
    <name type="scientific">Albugo laibachii Nc14</name>
    <dbReference type="NCBI Taxonomy" id="890382"/>
    <lineage>
        <taxon>Eukaryota</taxon>
        <taxon>Sar</taxon>
        <taxon>Stramenopiles</taxon>
        <taxon>Oomycota</taxon>
        <taxon>Peronosporomycetes</taxon>
        <taxon>Albuginales</taxon>
        <taxon>Albuginaceae</taxon>
        <taxon>Albugo</taxon>
    </lineage>
</organism>
<reference evidence="1" key="2">
    <citation type="submission" date="2011-02" db="EMBL/GenBank/DDBJ databases">
        <authorList>
            <person name="MacLean D."/>
        </authorList>
    </citation>
    <scope>NUCLEOTIDE SEQUENCE</scope>
</reference>
<dbReference type="GO" id="GO:0000993">
    <property type="term" value="F:RNA polymerase II complex binding"/>
    <property type="evidence" value="ECO:0007669"/>
    <property type="project" value="TreeGrafter"/>
</dbReference>
<dbReference type="Pfam" id="PF20867">
    <property type="entry name" value="UVSSA_N"/>
    <property type="match status" value="1"/>
</dbReference>
<dbReference type="GO" id="GO:0006283">
    <property type="term" value="P:transcription-coupled nucleotide-excision repair"/>
    <property type="evidence" value="ECO:0007669"/>
    <property type="project" value="TreeGrafter"/>
</dbReference>
<dbReference type="PANTHER" id="PTHR28670">
    <property type="entry name" value="UV-STIMULATED SCAFFOLD PROTEIN A"/>
    <property type="match status" value="1"/>
</dbReference>
<sequence length="412" mass="47084">MSARATPLEQSLHEYFMLHTTQASKRKYSKKKSVESIPTIDPLRSILKLLKDGSRSSRSPLMETVVKVMTQSLRMVHDKNAGILINRIIKLASVLFGRSAIFRKLVIERLQSMYDLILHRLCQVCGLPSISMLAKSMKCSSARINKSPELNAFLEMIEKWKNKFGTQYPQLIVGYQHLADQGLSFPKENESLQQERKAHDQRYLEAKLAQAEREMEEFLPEMRLVITQMNSVFDILLPDIVEATYNHAKGAHPLLSDACYTASSMHDVTQGEGDGDEHEVVWEDVELDKKNEARTTAKLDVNDMVQQYGLGSSEYQISISINTCNLIDKNAENDILFGNLMEGIRQTRKRFLPMLATWSTVFEQGVSSHPQRYTAKLDIIHHFKQEFNQIILKWREVASENEENGDMIVTSS</sequence>
<reference evidence="1" key="1">
    <citation type="journal article" date="2011" name="PLoS Biol.">
        <title>Gene gain and loss during evolution of obligate parasitism in the white rust pathogen of Arabidopsis thaliana.</title>
        <authorList>
            <person name="Kemen E."/>
            <person name="Gardiner A."/>
            <person name="Schultz-Larsen T."/>
            <person name="Kemen A.C."/>
            <person name="Balmuth A.L."/>
            <person name="Robert-Seilaniantz A."/>
            <person name="Bailey K."/>
            <person name="Holub E."/>
            <person name="Studholme D.J."/>
            <person name="Maclean D."/>
            <person name="Jones J.D."/>
        </authorList>
    </citation>
    <scope>NUCLEOTIDE SEQUENCE</scope>
</reference>
<dbReference type="GO" id="GO:0009411">
    <property type="term" value="P:response to UV"/>
    <property type="evidence" value="ECO:0007669"/>
    <property type="project" value="InterPro"/>
</dbReference>
<dbReference type="InterPro" id="IPR049408">
    <property type="entry name" value="UVSSA_N_a-solenoid_rpt"/>
</dbReference>
<dbReference type="InterPro" id="IPR018610">
    <property type="entry name" value="UVSSA"/>
</dbReference>